<dbReference type="InterPro" id="IPR000014">
    <property type="entry name" value="PAS"/>
</dbReference>
<reference evidence="8 9" key="1">
    <citation type="submission" date="2020-08" db="EMBL/GenBank/DDBJ databases">
        <title>Genomic Encyclopedia of Type Strains, Phase IV (KMG-IV): sequencing the most valuable type-strain genomes for metagenomic binning, comparative biology and taxonomic classification.</title>
        <authorList>
            <person name="Goeker M."/>
        </authorList>
    </citation>
    <scope>NUCLEOTIDE SEQUENCE [LARGE SCALE GENOMIC DNA]</scope>
    <source>
        <strain evidence="8 9">DSM 103526</strain>
    </source>
</reference>
<dbReference type="InterPro" id="IPR025944">
    <property type="entry name" value="Sigma_54_int_dom_CS"/>
</dbReference>
<dbReference type="RefSeq" id="WP_184310300.1">
    <property type="nucleotide sequence ID" value="NZ_JACHEN010000009.1"/>
</dbReference>
<dbReference type="PROSITE" id="PS00675">
    <property type="entry name" value="SIGMA54_INTERACT_1"/>
    <property type="match status" value="1"/>
</dbReference>
<dbReference type="Gene3D" id="3.40.50.10660">
    <property type="entry name" value="PrpR receptor domain-like"/>
    <property type="match status" value="1"/>
</dbReference>
<comment type="caution">
    <text evidence="8">The sequence shown here is derived from an EMBL/GenBank/DDBJ whole genome shotgun (WGS) entry which is preliminary data.</text>
</comment>
<dbReference type="PANTHER" id="PTHR32071:SF57">
    <property type="entry name" value="C4-DICARBOXYLATE TRANSPORT TRANSCRIPTIONAL REGULATORY PROTEIN DCTD"/>
    <property type="match status" value="1"/>
</dbReference>
<evidence type="ECO:0000256" key="2">
    <source>
        <dbReference type="ARBA" id="ARBA00022840"/>
    </source>
</evidence>
<dbReference type="EMBL" id="JACHEN010000009">
    <property type="protein sequence ID" value="MBB6215750.1"/>
    <property type="molecule type" value="Genomic_DNA"/>
</dbReference>
<dbReference type="FunFam" id="3.40.50.300:FF:000006">
    <property type="entry name" value="DNA-binding transcriptional regulator NtrC"/>
    <property type="match status" value="1"/>
</dbReference>
<keyword evidence="2" id="KW-0067">ATP-binding</keyword>
<dbReference type="Pfam" id="PF13426">
    <property type="entry name" value="PAS_9"/>
    <property type="match status" value="1"/>
</dbReference>
<evidence type="ECO:0000259" key="7">
    <source>
        <dbReference type="PROSITE" id="PS50112"/>
    </source>
</evidence>
<dbReference type="SUPFAM" id="SSF52540">
    <property type="entry name" value="P-loop containing nucleoside triphosphate hydrolases"/>
    <property type="match status" value="1"/>
</dbReference>
<evidence type="ECO:0000256" key="5">
    <source>
        <dbReference type="ARBA" id="ARBA00023163"/>
    </source>
</evidence>
<dbReference type="PROSITE" id="PS50112">
    <property type="entry name" value="PAS"/>
    <property type="match status" value="1"/>
</dbReference>
<dbReference type="NCBIfam" id="TIGR00229">
    <property type="entry name" value="sensory_box"/>
    <property type="match status" value="1"/>
</dbReference>
<dbReference type="GO" id="GO:0000156">
    <property type="term" value="F:phosphorelay response regulator activity"/>
    <property type="evidence" value="ECO:0007669"/>
    <property type="project" value="InterPro"/>
</dbReference>
<dbReference type="InterPro" id="IPR009057">
    <property type="entry name" value="Homeodomain-like_sf"/>
</dbReference>
<dbReference type="Gene3D" id="1.10.10.60">
    <property type="entry name" value="Homeodomain-like"/>
    <property type="match status" value="1"/>
</dbReference>
<sequence>MKMAFIAPYKELVHLVEDMSKKMEIALDVFEGAFESGVQMAMELERKGYEIIISRGATSSLIANRVNVPVVNCGVTSFDILYAVEEASKFSNKIGLILYEPVSFDSQWISKLFNIELLYMTSYKNSSEVIQMVEEAIEQGVEVIIGGILTKQHVESLGKRGVILKTAPETINQAIQSAVEIIHLSRQQMLEAERVKQIINFAHEGIIVTDEAGHVTVFNPAAEKLMGIKEEKIIGNRADLFIPTTGLIDVLSTGERQIGEVQKHKNSTIITNRIPIKIKDKVQGVVATFQDISYIQDIEMKIRSEIYQKGLVAKYTLDHYIGQSDSVKKLISKAKRFAASDSTVLIHGESGTGKEILAQGIHNVSSRRNGPFVAVNCSAIPEHLLESELFGYDEGAFTGAKKGGKMGLFELAHKGTIFLDEIGSISKNLQASLLRVLQEKEVWRVGSNRVIQIDVRIIAATNNNLFEAVEKDLFRKDLYYRLNILKLQTSPLRMRREDIVGLVRHFMAGESFDITPDFVKMLTAYYWPGNVRELQNFIERLILLKDDMLVEEIFNDFIDNPLDFERKQSADDSEECMMIRKATFKEMEREIILQMYRENGENMTLVAEKLGMSRTTIWKRLKEYEVFNM</sequence>
<dbReference type="InterPro" id="IPR002197">
    <property type="entry name" value="HTH_Fis"/>
</dbReference>
<gene>
    <name evidence="8" type="ORF">HNQ80_001839</name>
</gene>
<dbReference type="GO" id="GO:0043565">
    <property type="term" value="F:sequence-specific DNA binding"/>
    <property type="evidence" value="ECO:0007669"/>
    <property type="project" value="InterPro"/>
</dbReference>
<organism evidence="8 9">
    <name type="scientific">Anaerosolibacter carboniphilus</name>
    <dbReference type="NCBI Taxonomy" id="1417629"/>
    <lineage>
        <taxon>Bacteria</taxon>
        <taxon>Bacillati</taxon>
        <taxon>Bacillota</taxon>
        <taxon>Clostridia</taxon>
        <taxon>Peptostreptococcales</taxon>
        <taxon>Thermotaleaceae</taxon>
        <taxon>Anaerosolibacter</taxon>
    </lineage>
</organism>
<dbReference type="InterPro" id="IPR058031">
    <property type="entry name" value="AAA_lid_NorR"/>
</dbReference>
<dbReference type="PROSITE" id="PS00688">
    <property type="entry name" value="SIGMA54_INTERACT_3"/>
    <property type="match status" value="1"/>
</dbReference>
<dbReference type="SUPFAM" id="SSF159800">
    <property type="entry name" value="PrpR receptor domain-like"/>
    <property type="match status" value="1"/>
</dbReference>
<evidence type="ECO:0000256" key="1">
    <source>
        <dbReference type="ARBA" id="ARBA00022741"/>
    </source>
</evidence>
<dbReference type="Pfam" id="PF02954">
    <property type="entry name" value="HTH_8"/>
    <property type="match status" value="1"/>
</dbReference>
<keyword evidence="3" id="KW-0805">Transcription regulation</keyword>
<dbReference type="PANTHER" id="PTHR32071">
    <property type="entry name" value="TRANSCRIPTIONAL REGULATORY PROTEIN"/>
    <property type="match status" value="1"/>
</dbReference>
<dbReference type="SUPFAM" id="SSF55785">
    <property type="entry name" value="PYP-like sensor domain (PAS domain)"/>
    <property type="match status" value="1"/>
</dbReference>
<name>A0A841KUR3_9FIRM</name>
<dbReference type="InterPro" id="IPR002078">
    <property type="entry name" value="Sigma_54_int"/>
</dbReference>
<evidence type="ECO:0000256" key="3">
    <source>
        <dbReference type="ARBA" id="ARBA00023015"/>
    </source>
</evidence>
<dbReference type="SMART" id="SM00382">
    <property type="entry name" value="AAA"/>
    <property type="match status" value="1"/>
</dbReference>
<keyword evidence="5" id="KW-0804">Transcription</keyword>
<dbReference type="SUPFAM" id="SSF46689">
    <property type="entry name" value="Homeodomain-like"/>
    <property type="match status" value="1"/>
</dbReference>
<protein>
    <submittedName>
        <fullName evidence="8">PAS domain S-box-containing protein</fullName>
    </submittedName>
</protein>
<evidence type="ECO:0000259" key="6">
    <source>
        <dbReference type="PROSITE" id="PS50045"/>
    </source>
</evidence>
<dbReference type="Gene3D" id="3.40.50.2300">
    <property type="match status" value="1"/>
</dbReference>
<dbReference type="CDD" id="cd00009">
    <property type="entry name" value="AAA"/>
    <property type="match status" value="1"/>
</dbReference>
<evidence type="ECO:0000313" key="9">
    <source>
        <dbReference type="Proteomes" id="UP000579281"/>
    </source>
</evidence>
<dbReference type="SMART" id="SM00091">
    <property type="entry name" value="PAS"/>
    <property type="match status" value="1"/>
</dbReference>
<dbReference type="PROSITE" id="PS50045">
    <property type="entry name" value="SIGMA54_INTERACT_4"/>
    <property type="match status" value="1"/>
</dbReference>
<keyword evidence="4" id="KW-0238">DNA-binding</keyword>
<dbReference type="InterPro" id="IPR025943">
    <property type="entry name" value="Sigma_54_int_dom_ATP-bd_2"/>
</dbReference>
<dbReference type="PROSITE" id="PS00676">
    <property type="entry name" value="SIGMA54_INTERACT_2"/>
    <property type="match status" value="1"/>
</dbReference>
<dbReference type="Gene3D" id="1.10.8.60">
    <property type="match status" value="1"/>
</dbReference>
<proteinExistence type="predicted"/>
<dbReference type="GO" id="GO:0006355">
    <property type="term" value="P:regulation of DNA-templated transcription"/>
    <property type="evidence" value="ECO:0007669"/>
    <property type="project" value="InterPro"/>
</dbReference>
<dbReference type="InterPro" id="IPR010524">
    <property type="entry name" value="Sig_transdc_resp-reg_PrpR_N"/>
</dbReference>
<dbReference type="InterPro" id="IPR003593">
    <property type="entry name" value="AAA+_ATPase"/>
</dbReference>
<feature type="domain" description="PAS" evidence="7">
    <location>
        <begin position="191"/>
        <end position="243"/>
    </location>
</feature>
<dbReference type="InterPro" id="IPR027417">
    <property type="entry name" value="P-loop_NTPase"/>
</dbReference>
<dbReference type="Pfam" id="PF00158">
    <property type="entry name" value="Sigma54_activat"/>
    <property type="match status" value="1"/>
</dbReference>
<dbReference type="AlphaFoldDB" id="A0A841KUR3"/>
<dbReference type="Pfam" id="PF06506">
    <property type="entry name" value="PrpR_N"/>
    <property type="match status" value="1"/>
</dbReference>
<keyword evidence="9" id="KW-1185">Reference proteome</keyword>
<dbReference type="Proteomes" id="UP000579281">
    <property type="component" value="Unassembled WGS sequence"/>
</dbReference>
<dbReference type="GO" id="GO:0005524">
    <property type="term" value="F:ATP binding"/>
    <property type="evidence" value="ECO:0007669"/>
    <property type="project" value="UniProtKB-KW"/>
</dbReference>
<evidence type="ECO:0000313" key="8">
    <source>
        <dbReference type="EMBL" id="MBB6215750.1"/>
    </source>
</evidence>
<evidence type="ECO:0000256" key="4">
    <source>
        <dbReference type="ARBA" id="ARBA00023125"/>
    </source>
</evidence>
<feature type="domain" description="Sigma-54 factor interaction" evidence="6">
    <location>
        <begin position="320"/>
        <end position="543"/>
    </location>
</feature>
<keyword evidence="1" id="KW-0547">Nucleotide-binding</keyword>
<dbReference type="Gene3D" id="3.40.50.300">
    <property type="entry name" value="P-loop containing nucleotide triphosphate hydrolases"/>
    <property type="match status" value="1"/>
</dbReference>
<dbReference type="Gene3D" id="3.30.450.20">
    <property type="entry name" value="PAS domain"/>
    <property type="match status" value="1"/>
</dbReference>
<dbReference type="InterPro" id="IPR035965">
    <property type="entry name" value="PAS-like_dom_sf"/>
</dbReference>
<accession>A0A841KUR3</accession>
<dbReference type="InterPro" id="IPR025662">
    <property type="entry name" value="Sigma_54_int_dom_ATP-bd_1"/>
</dbReference>
<dbReference type="CDD" id="cd00130">
    <property type="entry name" value="PAS"/>
    <property type="match status" value="1"/>
</dbReference>
<dbReference type="Pfam" id="PF25601">
    <property type="entry name" value="AAA_lid_14"/>
    <property type="match status" value="1"/>
</dbReference>